<comment type="caution">
    <text evidence="1">The sequence shown here is derived from an EMBL/GenBank/DDBJ whole genome shotgun (WGS) entry which is preliminary data.</text>
</comment>
<dbReference type="EMBL" id="LAYY01000011">
    <property type="protein sequence ID" value="KKK37787.1"/>
    <property type="molecule type" value="Genomic_DNA"/>
</dbReference>
<protein>
    <submittedName>
        <fullName evidence="1">Uncharacterized protein</fullName>
    </submittedName>
</protein>
<accession>A0A0M2SXS5</accession>
<dbReference type="PATRIC" id="fig|1408103.3.peg.2574"/>
<evidence type="ECO:0000313" key="1">
    <source>
        <dbReference type="EMBL" id="KKK37787.1"/>
    </source>
</evidence>
<dbReference type="OrthoDB" id="2926484at2"/>
<keyword evidence="2" id="KW-1185">Reference proteome</keyword>
<sequence length="74" mass="8347">MNLFSENGIYEVVYRGSHFSFLRFIRMDNICDVCYITLKNILTGEMFTFEQAGVLAIRETTGAIGADNSENEVA</sequence>
<evidence type="ECO:0000313" key="2">
    <source>
        <dbReference type="Proteomes" id="UP000034166"/>
    </source>
</evidence>
<gene>
    <name evidence="1" type="ORF">WQ57_11455</name>
</gene>
<dbReference type="Proteomes" id="UP000034166">
    <property type="component" value="Unassembled WGS sequence"/>
</dbReference>
<reference evidence="1 2" key="1">
    <citation type="submission" date="2015-04" db="EMBL/GenBank/DDBJ databases">
        <title>Taxonomic description and genome sequence of Bacillus campisalis sp. nov., a novel member of the genus Bacillus isolated from solar saltern.</title>
        <authorList>
            <person name="Mathan Kumar R."/>
            <person name="Kaur G."/>
            <person name="Kumar A."/>
            <person name="Singh N.K."/>
            <person name="Kaur N."/>
            <person name="Kumar N."/>
            <person name="Mayilraj S."/>
        </authorList>
    </citation>
    <scope>NUCLEOTIDE SEQUENCE [LARGE SCALE GENOMIC DNA]</scope>
    <source>
        <strain evidence="1 2">SA2-6</strain>
    </source>
</reference>
<organism evidence="1 2">
    <name type="scientific">Mesobacillus campisalis</name>
    <dbReference type="NCBI Taxonomy" id="1408103"/>
    <lineage>
        <taxon>Bacteria</taxon>
        <taxon>Bacillati</taxon>
        <taxon>Bacillota</taxon>
        <taxon>Bacilli</taxon>
        <taxon>Bacillales</taxon>
        <taxon>Bacillaceae</taxon>
        <taxon>Mesobacillus</taxon>
    </lineage>
</organism>
<proteinExistence type="predicted"/>
<name>A0A0M2SXS5_9BACI</name>
<dbReference type="AlphaFoldDB" id="A0A0M2SXS5"/>
<dbReference type="RefSeq" id="WP_046523910.1">
    <property type="nucleotide sequence ID" value="NZ_LAYY01000011.1"/>
</dbReference>